<evidence type="ECO:0000313" key="2">
    <source>
        <dbReference type="Proteomes" id="UP001631969"/>
    </source>
</evidence>
<dbReference type="Proteomes" id="UP001631969">
    <property type="component" value="Unassembled WGS sequence"/>
</dbReference>
<proteinExistence type="predicted"/>
<keyword evidence="2" id="KW-1185">Reference proteome</keyword>
<protein>
    <submittedName>
        <fullName evidence="1">General stress protein</fullName>
    </submittedName>
</protein>
<comment type="caution">
    <text evidence="1">The sequence shown here is derived from an EMBL/GenBank/DDBJ whole genome shotgun (WGS) entry which is preliminary data.</text>
</comment>
<gene>
    <name evidence="1" type="ORF">ACI1P1_14400</name>
</gene>
<name>A0ACC7NXI0_9BACL</name>
<reference evidence="1" key="1">
    <citation type="submission" date="2024-12" db="EMBL/GenBank/DDBJ databases">
        <authorList>
            <person name="Wu N."/>
        </authorList>
    </citation>
    <scope>NUCLEOTIDE SEQUENCE</scope>
    <source>
        <strain evidence="1">P15</strain>
    </source>
</reference>
<sequence>MKRTLEKRMAYLYSGELFSIITFVPVSFIVNSTFPKLQLYSLYSFWVSFILLEFLLLQGTIYWYVKLKRLRNENNPKTLLKVLRQLHHSKTVNVVMMITTIVGFAFDFIKWYPALPLGGLTITFFIYGFAILEFINYFYIQLSYDNFSDIKNLFRSRKLKISSMNKDFKRIKKWDAAEK</sequence>
<organism evidence="1 2">
    <name type="scientific">Paenibacillus mesotrionivorans</name>
    <dbReference type="NCBI Taxonomy" id="3160968"/>
    <lineage>
        <taxon>Bacteria</taxon>
        <taxon>Bacillati</taxon>
        <taxon>Bacillota</taxon>
        <taxon>Bacilli</taxon>
        <taxon>Bacillales</taxon>
        <taxon>Paenibacillaceae</taxon>
        <taxon>Paenibacillus</taxon>
    </lineage>
</organism>
<evidence type="ECO:0000313" key="1">
    <source>
        <dbReference type="EMBL" id="MFM9329481.1"/>
    </source>
</evidence>
<dbReference type="EMBL" id="JBJURJ010000008">
    <property type="protein sequence ID" value="MFM9329481.1"/>
    <property type="molecule type" value="Genomic_DNA"/>
</dbReference>
<accession>A0ACC7NXI0</accession>